<feature type="domain" description="AAA" evidence="1">
    <location>
        <begin position="22"/>
        <end position="138"/>
    </location>
</feature>
<evidence type="ECO:0000259" key="2">
    <source>
        <dbReference type="Pfam" id="PF13635"/>
    </source>
</evidence>
<dbReference type="InterPro" id="IPR027417">
    <property type="entry name" value="P-loop_NTPase"/>
</dbReference>
<dbReference type="PANTHER" id="PTHR43566">
    <property type="entry name" value="CONSERVED PROTEIN"/>
    <property type="match status" value="1"/>
</dbReference>
<evidence type="ECO:0000259" key="1">
    <source>
        <dbReference type="Pfam" id="PF13173"/>
    </source>
</evidence>
<organism evidence="3 4">
    <name type="scientific">Thiothrix lacustris</name>
    <dbReference type="NCBI Taxonomy" id="525917"/>
    <lineage>
        <taxon>Bacteria</taxon>
        <taxon>Pseudomonadati</taxon>
        <taxon>Pseudomonadota</taxon>
        <taxon>Gammaproteobacteria</taxon>
        <taxon>Thiotrichales</taxon>
        <taxon>Thiotrichaceae</taxon>
        <taxon>Thiothrix</taxon>
    </lineage>
</organism>
<proteinExistence type="predicted"/>
<dbReference type="InterPro" id="IPR025420">
    <property type="entry name" value="DUF4143"/>
</dbReference>
<reference evidence="3 4" key="1">
    <citation type="submission" date="2017-01" db="EMBL/GenBank/DDBJ databases">
        <title>Novel large sulfur bacteria in the metagenomes of groundwater-fed chemosynthetic microbial mats in the Lake Huron basin.</title>
        <authorList>
            <person name="Sharrar A.M."/>
            <person name="Flood B.E."/>
            <person name="Bailey J.V."/>
            <person name="Jones D.S."/>
            <person name="Biddanda B."/>
            <person name="Ruberg S.A."/>
            <person name="Marcus D.N."/>
            <person name="Dick G.J."/>
        </authorList>
    </citation>
    <scope>NUCLEOTIDE SEQUENCE [LARGE SCALE GENOMIC DNA]</scope>
    <source>
        <strain evidence="3">A8</strain>
    </source>
</reference>
<dbReference type="Proteomes" id="UP000192491">
    <property type="component" value="Unassembled WGS sequence"/>
</dbReference>
<sequence length="412" mass="45777">MNITSLYPRLLLTHVQEALADTPVVLITGPRQAGKTTLVRQLAGTGMRYLTLDDSLTLLAAQQDPVGFIRTLDRAVIDEIQRAPQLLLAIKKTVDEDRRPGRFLLTGSANLMTLPLVADSLAGRMETLTLYPFAQAETHYQTSCWLDAIFAGKIPVAAQPLLGDDLTETVLRGGYPEALTRPTARRRQAWHRQYLDALIQRDVQDIATIDKLGQLPLFLRALAEMAGQLCNYSQLGAQMGMDAKTANKYMGIFEQMYVLKRIPVWAGNRLKRVLKSPKLQFVDAGLLASVRGLTVDALKRDRTLFGALLETFVYAELLKHSTWAQAEYQILYYRDADQYEVDFVVENRAGDLIGVEVKASATLTETDLRGLKRLASLAGDAMKLGVILYDGTEVLPLGEKRMAVPLSSLWGR</sequence>
<evidence type="ECO:0000313" key="4">
    <source>
        <dbReference type="Proteomes" id="UP000192491"/>
    </source>
</evidence>
<comment type="caution">
    <text evidence="3">The sequence shown here is derived from an EMBL/GenBank/DDBJ whole genome shotgun (WGS) entry which is preliminary data.</text>
</comment>
<protein>
    <submittedName>
        <fullName evidence="3">AAA family ATPase</fullName>
    </submittedName>
</protein>
<dbReference type="EMBL" id="MTEJ01000016">
    <property type="protein sequence ID" value="OQX15283.1"/>
    <property type="molecule type" value="Genomic_DNA"/>
</dbReference>
<evidence type="ECO:0000313" key="3">
    <source>
        <dbReference type="EMBL" id="OQX15283.1"/>
    </source>
</evidence>
<dbReference type="Pfam" id="PF13173">
    <property type="entry name" value="AAA_14"/>
    <property type="match status" value="1"/>
</dbReference>
<accession>A0A1Y1QW53</accession>
<gene>
    <name evidence="3" type="ORF">BWK73_07050</name>
</gene>
<feature type="domain" description="DUF4143" evidence="2">
    <location>
        <begin position="200"/>
        <end position="360"/>
    </location>
</feature>
<dbReference type="PANTHER" id="PTHR43566:SF2">
    <property type="entry name" value="DUF4143 DOMAIN-CONTAINING PROTEIN"/>
    <property type="match status" value="1"/>
</dbReference>
<dbReference type="Pfam" id="PF13635">
    <property type="entry name" value="DUF4143"/>
    <property type="match status" value="1"/>
</dbReference>
<dbReference type="AlphaFoldDB" id="A0A1Y1QW53"/>
<name>A0A1Y1QW53_9GAMM</name>
<dbReference type="InterPro" id="IPR041682">
    <property type="entry name" value="AAA_14"/>
</dbReference>
<dbReference type="SUPFAM" id="SSF52540">
    <property type="entry name" value="P-loop containing nucleoside triphosphate hydrolases"/>
    <property type="match status" value="1"/>
</dbReference>